<proteinExistence type="predicted"/>
<name>A0AAD7H3A6_9AGAR</name>
<protein>
    <submittedName>
        <fullName evidence="1">Uncharacterized protein</fullName>
    </submittedName>
</protein>
<organism evidence="1 2">
    <name type="scientific">Mycena metata</name>
    <dbReference type="NCBI Taxonomy" id="1033252"/>
    <lineage>
        <taxon>Eukaryota</taxon>
        <taxon>Fungi</taxon>
        <taxon>Dikarya</taxon>
        <taxon>Basidiomycota</taxon>
        <taxon>Agaricomycotina</taxon>
        <taxon>Agaricomycetes</taxon>
        <taxon>Agaricomycetidae</taxon>
        <taxon>Agaricales</taxon>
        <taxon>Marasmiineae</taxon>
        <taxon>Mycenaceae</taxon>
        <taxon>Mycena</taxon>
    </lineage>
</organism>
<reference evidence="1" key="1">
    <citation type="submission" date="2023-03" db="EMBL/GenBank/DDBJ databases">
        <title>Massive genome expansion in bonnet fungi (Mycena s.s.) driven by repeated elements and novel gene families across ecological guilds.</title>
        <authorList>
            <consortium name="Lawrence Berkeley National Laboratory"/>
            <person name="Harder C.B."/>
            <person name="Miyauchi S."/>
            <person name="Viragh M."/>
            <person name="Kuo A."/>
            <person name="Thoen E."/>
            <person name="Andreopoulos B."/>
            <person name="Lu D."/>
            <person name="Skrede I."/>
            <person name="Drula E."/>
            <person name="Henrissat B."/>
            <person name="Morin E."/>
            <person name="Kohler A."/>
            <person name="Barry K."/>
            <person name="LaButti K."/>
            <person name="Morin E."/>
            <person name="Salamov A."/>
            <person name="Lipzen A."/>
            <person name="Mereny Z."/>
            <person name="Hegedus B."/>
            <person name="Baldrian P."/>
            <person name="Stursova M."/>
            <person name="Weitz H."/>
            <person name="Taylor A."/>
            <person name="Grigoriev I.V."/>
            <person name="Nagy L.G."/>
            <person name="Martin F."/>
            <person name="Kauserud H."/>
        </authorList>
    </citation>
    <scope>NUCLEOTIDE SEQUENCE</scope>
    <source>
        <strain evidence="1">CBHHK182m</strain>
    </source>
</reference>
<evidence type="ECO:0000313" key="2">
    <source>
        <dbReference type="Proteomes" id="UP001215598"/>
    </source>
</evidence>
<accession>A0AAD7H3A6</accession>
<gene>
    <name evidence="1" type="ORF">B0H16DRAFT_1629293</name>
</gene>
<dbReference type="Proteomes" id="UP001215598">
    <property type="component" value="Unassembled WGS sequence"/>
</dbReference>
<sequence>MAKGYLDALVASLYGVASIGPTYAAVFHDDLIPFEQFRDIHCNSPILSLYFRAYWSHEFWVEKLTNPVAATNFKATHRR</sequence>
<dbReference type="AlphaFoldDB" id="A0AAD7H3A6"/>
<evidence type="ECO:0000313" key="1">
    <source>
        <dbReference type="EMBL" id="KAJ7711207.1"/>
    </source>
</evidence>
<keyword evidence="2" id="KW-1185">Reference proteome</keyword>
<dbReference type="EMBL" id="JARKIB010000401">
    <property type="protein sequence ID" value="KAJ7711207.1"/>
    <property type="molecule type" value="Genomic_DNA"/>
</dbReference>
<comment type="caution">
    <text evidence="1">The sequence shown here is derived from an EMBL/GenBank/DDBJ whole genome shotgun (WGS) entry which is preliminary data.</text>
</comment>